<proteinExistence type="predicted"/>
<accession>A0ABR3SQI9</accession>
<evidence type="ECO:0008006" key="4">
    <source>
        <dbReference type="Google" id="ProtNLM"/>
    </source>
</evidence>
<dbReference type="PANTHER" id="PTHR38111:SF11">
    <property type="entry name" value="TRANSCRIPTION FACTOR DOMAIN-CONTAINING PROTEIN-RELATED"/>
    <property type="match status" value="1"/>
</dbReference>
<feature type="region of interest" description="Disordered" evidence="1">
    <location>
        <begin position="1"/>
        <end position="38"/>
    </location>
</feature>
<keyword evidence="3" id="KW-1185">Reference proteome</keyword>
<evidence type="ECO:0000313" key="3">
    <source>
        <dbReference type="Proteomes" id="UP001521116"/>
    </source>
</evidence>
<dbReference type="InterPro" id="IPR053178">
    <property type="entry name" value="Osmoadaptation_assoc"/>
</dbReference>
<dbReference type="EMBL" id="JAJVDC020000082">
    <property type="protein sequence ID" value="KAL1626441.1"/>
    <property type="molecule type" value="Genomic_DNA"/>
</dbReference>
<organism evidence="2 3">
    <name type="scientific">Neofusicoccum ribis</name>
    <dbReference type="NCBI Taxonomy" id="45134"/>
    <lineage>
        <taxon>Eukaryota</taxon>
        <taxon>Fungi</taxon>
        <taxon>Dikarya</taxon>
        <taxon>Ascomycota</taxon>
        <taxon>Pezizomycotina</taxon>
        <taxon>Dothideomycetes</taxon>
        <taxon>Dothideomycetes incertae sedis</taxon>
        <taxon>Botryosphaeriales</taxon>
        <taxon>Botryosphaeriaceae</taxon>
        <taxon>Neofusicoccum</taxon>
    </lineage>
</organism>
<sequence length="504" mass="55728">MAHFVDNNNGGSSSSSSSSAQDGKQVGEDIDANMPTSGGVVLDLRSRQFLEGGSYHRMRICQQQAQQPQVATPVPGSRVDLLVARLVSLLGSSKGTGHDLQFVGPSICQFPPRLAESVALQDATECLLFAHDALLRREEPESLIDPGCYGRALRSLQRALDDPQERYLANTLAATGLLQKTEGAFSAAGRMDFGVTHAGGIYACMKGRGLPQSDDEFEMLLCIEAGGLLVQFCMFNDRDPFVTYPEWVQIFDAALNNGIIKDDIVRYQHRLQMQMLYWPGLVKSLRRIHEGISGAPSEPGLLLQAIQVAQELQNIDLEIISQLRQRGDIIEAPNDGTSPFPWVYEFSGHDVARLFIHHAMASISINRIVEQLVTPADAVPNPTFGESNIEWSRCIWLSCSFARRAKPLQCIYLVTPLIVSFEAADSKQREWIKKALYDIQDYPGGMCELIPYSDARAYNQTGHQKVDLGTAAFQLQFILDHWTSPETLRFLEPRADLAQLASSG</sequence>
<evidence type="ECO:0000256" key="1">
    <source>
        <dbReference type="SAM" id="MobiDB-lite"/>
    </source>
</evidence>
<reference evidence="2 3" key="1">
    <citation type="submission" date="2024-02" db="EMBL/GenBank/DDBJ databases">
        <title>De novo assembly and annotation of 12 fungi associated with fruit tree decline syndrome in Ontario, Canada.</title>
        <authorList>
            <person name="Sulman M."/>
            <person name="Ellouze W."/>
            <person name="Ilyukhin E."/>
        </authorList>
    </citation>
    <scope>NUCLEOTIDE SEQUENCE [LARGE SCALE GENOMIC DNA]</scope>
    <source>
        <strain evidence="2 3">M1-105</strain>
    </source>
</reference>
<gene>
    <name evidence="2" type="ORF">SLS56_006845</name>
</gene>
<dbReference type="PANTHER" id="PTHR38111">
    <property type="entry name" value="ZN(2)-C6 FUNGAL-TYPE DOMAIN-CONTAINING PROTEIN-RELATED"/>
    <property type="match status" value="1"/>
</dbReference>
<comment type="caution">
    <text evidence="2">The sequence shown here is derived from an EMBL/GenBank/DDBJ whole genome shotgun (WGS) entry which is preliminary data.</text>
</comment>
<name>A0ABR3SQI9_9PEZI</name>
<dbReference type="Proteomes" id="UP001521116">
    <property type="component" value="Unassembled WGS sequence"/>
</dbReference>
<evidence type="ECO:0000313" key="2">
    <source>
        <dbReference type="EMBL" id="KAL1626441.1"/>
    </source>
</evidence>
<feature type="compositionally biased region" description="Polar residues" evidence="1">
    <location>
        <begin position="1"/>
        <end position="11"/>
    </location>
</feature>
<protein>
    <recommendedName>
        <fullName evidence="4">C6 zinc finger domain protein</fullName>
    </recommendedName>
</protein>